<dbReference type="PROSITE" id="PS51257">
    <property type="entry name" value="PROKAR_LIPOPROTEIN"/>
    <property type="match status" value="1"/>
</dbReference>
<evidence type="ECO:0000256" key="1">
    <source>
        <dbReference type="ARBA" id="ARBA00010062"/>
    </source>
</evidence>
<proteinExistence type="inferred from homology"/>
<gene>
    <name evidence="5" type="ORF">FE374_11285</name>
</gene>
<evidence type="ECO:0000259" key="4">
    <source>
        <dbReference type="Pfam" id="PF13458"/>
    </source>
</evidence>
<dbReference type="AlphaFoldDB" id="A0A5B8C485"/>
<comment type="similarity">
    <text evidence="1">Belongs to the leucine-binding protein family.</text>
</comment>
<feature type="domain" description="Leucine-binding protein" evidence="4">
    <location>
        <begin position="51"/>
        <end position="395"/>
    </location>
</feature>
<accession>A0A5B8C485</accession>
<dbReference type="SUPFAM" id="SSF53822">
    <property type="entry name" value="Periplasmic binding protein-like I"/>
    <property type="match status" value="1"/>
</dbReference>
<name>A0A5B8C485_9MICO</name>
<organism evidence="5 6">
    <name type="scientific">Georgenia yuyongxinii</name>
    <dbReference type="NCBI Taxonomy" id="2589797"/>
    <lineage>
        <taxon>Bacteria</taxon>
        <taxon>Bacillati</taxon>
        <taxon>Actinomycetota</taxon>
        <taxon>Actinomycetes</taxon>
        <taxon>Micrococcales</taxon>
        <taxon>Bogoriellaceae</taxon>
        <taxon>Georgenia</taxon>
    </lineage>
</organism>
<dbReference type="PANTHER" id="PTHR30483:SF6">
    <property type="entry name" value="PERIPLASMIC BINDING PROTEIN OF ABC TRANSPORTER FOR NATURAL AMINO ACIDS"/>
    <property type="match status" value="1"/>
</dbReference>
<evidence type="ECO:0000256" key="3">
    <source>
        <dbReference type="SAM" id="SignalP"/>
    </source>
</evidence>
<evidence type="ECO:0000256" key="2">
    <source>
        <dbReference type="ARBA" id="ARBA00022729"/>
    </source>
</evidence>
<reference evidence="5 6" key="1">
    <citation type="submission" date="2019-05" db="EMBL/GenBank/DDBJ databases">
        <title>Georgenia *** sp. nov., and Georgenia *** sp. nov., isolated from the intestinal contents of plateau pika (Ochotona curzoniae) in the Qinghai-Tibet plateau of China.</title>
        <authorList>
            <person name="Tian Z."/>
        </authorList>
    </citation>
    <scope>NUCLEOTIDE SEQUENCE [LARGE SCALE GENOMIC DNA]</scope>
    <source>
        <strain evidence="5 6">Z443</strain>
    </source>
</reference>
<keyword evidence="2 3" id="KW-0732">Signal</keyword>
<dbReference type="Gene3D" id="3.40.50.2300">
    <property type="match status" value="2"/>
</dbReference>
<evidence type="ECO:0000313" key="5">
    <source>
        <dbReference type="EMBL" id="QDC25108.1"/>
    </source>
</evidence>
<dbReference type="Proteomes" id="UP000314616">
    <property type="component" value="Chromosome"/>
</dbReference>
<feature type="signal peptide" evidence="3">
    <location>
        <begin position="1"/>
        <end position="26"/>
    </location>
</feature>
<dbReference type="RefSeq" id="WP_139929127.1">
    <property type="nucleotide sequence ID" value="NZ_CP040915.1"/>
</dbReference>
<protein>
    <submittedName>
        <fullName evidence="5">ABC transporter substrate-binding protein</fullName>
    </submittedName>
</protein>
<dbReference type="OrthoDB" id="7337537at2"/>
<dbReference type="KEGG" id="gyu:FE374_11285"/>
<dbReference type="InterPro" id="IPR051010">
    <property type="entry name" value="BCAA_transport"/>
</dbReference>
<evidence type="ECO:0000313" key="6">
    <source>
        <dbReference type="Proteomes" id="UP000314616"/>
    </source>
</evidence>
<dbReference type="EMBL" id="CP040915">
    <property type="protein sequence ID" value="QDC25108.1"/>
    <property type="molecule type" value="Genomic_DNA"/>
</dbReference>
<dbReference type="Pfam" id="PF13458">
    <property type="entry name" value="Peripla_BP_6"/>
    <property type="match status" value="1"/>
</dbReference>
<dbReference type="InterPro" id="IPR028082">
    <property type="entry name" value="Peripla_BP_I"/>
</dbReference>
<dbReference type="PANTHER" id="PTHR30483">
    <property type="entry name" value="LEUCINE-SPECIFIC-BINDING PROTEIN"/>
    <property type="match status" value="1"/>
</dbReference>
<sequence>MSLPRIAPLAGLAGVALLLAGCVSSAQEEPAPSAETSDGAAGTQPSGSAETVTIGVVMASSGFMGPIDTPPLNAMKLEAETLNAAGGIGGQQIELKVIDTGTNLDRYASAATELISGGAEVLIVTCDYDVSSPAALVAETENVLSIAPCIGDPIYGPAGGLENGFSMGSGTPGEATIQAEFAYEQGWTSAVLLTDTTLKYTQNQCEIFEKRFTELGGTIVSKYDYQQGDSVRETVSAVAAGEEPAVIANCGYSPGGATVAKEMRDGGVNAPIISGFGMDGDFWTGGIPGLSDYYVVTYAAKNGDDPNPAVNEAADAYEAAYGERPSVGAFVAGHSTLQAIKAAYEEAGSWDGDKLTAALETMGELDLMAGPTKFTEELHISVERPMRVLQVKDGKLAFVEERAPEKVTFAG</sequence>
<dbReference type="InterPro" id="IPR028081">
    <property type="entry name" value="Leu-bd"/>
</dbReference>
<feature type="chain" id="PRO_5022766761" evidence="3">
    <location>
        <begin position="27"/>
        <end position="411"/>
    </location>
</feature>